<feature type="region of interest" description="Disordered" evidence="10">
    <location>
        <begin position="830"/>
        <end position="984"/>
    </location>
</feature>
<dbReference type="InterPro" id="IPR007860">
    <property type="entry name" value="DNA_mmatch_repair_MutS_con_dom"/>
</dbReference>
<dbReference type="Gene3D" id="3.30.420.110">
    <property type="entry name" value="MutS, connector domain"/>
    <property type="match status" value="1"/>
</dbReference>
<feature type="region of interest" description="Disordered" evidence="10">
    <location>
        <begin position="1877"/>
        <end position="1899"/>
    </location>
</feature>
<keyword evidence="6" id="KW-0067">ATP-binding</keyword>
<dbReference type="FunFam" id="3.40.50.300:FF:001885">
    <property type="entry name" value="DNA mismatch repair protein"/>
    <property type="match status" value="1"/>
</dbReference>
<organism evidence="13">
    <name type="scientific">Solanum lycopersicum</name>
    <name type="common">Tomato</name>
    <name type="synonym">Lycopersicon esculentum</name>
    <dbReference type="NCBI Taxonomy" id="4081"/>
    <lineage>
        <taxon>Eukaryota</taxon>
        <taxon>Viridiplantae</taxon>
        <taxon>Streptophyta</taxon>
        <taxon>Embryophyta</taxon>
        <taxon>Tracheophyta</taxon>
        <taxon>Spermatophyta</taxon>
        <taxon>Magnoliopsida</taxon>
        <taxon>eudicotyledons</taxon>
        <taxon>Gunneridae</taxon>
        <taxon>Pentapetalae</taxon>
        <taxon>asterids</taxon>
        <taxon>lamiids</taxon>
        <taxon>Solanales</taxon>
        <taxon>Solanaceae</taxon>
        <taxon>Solanoideae</taxon>
        <taxon>Solaneae</taxon>
        <taxon>Solanum</taxon>
        <taxon>Solanum subgen. Lycopersicon</taxon>
    </lineage>
</organism>
<proteinExistence type="inferred from homology"/>
<evidence type="ECO:0000256" key="7">
    <source>
        <dbReference type="ARBA" id="ARBA00023117"/>
    </source>
</evidence>
<protein>
    <recommendedName>
        <fullName evidence="15">Bromo domain-containing protein</fullName>
    </recommendedName>
</protein>
<dbReference type="CDD" id="cd20404">
    <property type="entry name" value="Tudor_Agenet_AtEML-like"/>
    <property type="match status" value="1"/>
</dbReference>
<dbReference type="InterPro" id="IPR015943">
    <property type="entry name" value="WD40/YVTN_repeat-like_dom_sf"/>
</dbReference>
<feature type="region of interest" description="Disordered" evidence="10">
    <location>
        <begin position="1134"/>
        <end position="1166"/>
    </location>
</feature>
<dbReference type="InParanoid" id="A0A3Q7EHR0"/>
<feature type="compositionally biased region" description="Acidic residues" evidence="10">
    <location>
        <begin position="923"/>
        <end position="941"/>
    </location>
</feature>
<evidence type="ECO:0008006" key="15">
    <source>
        <dbReference type="Google" id="ProtNLM"/>
    </source>
</evidence>
<dbReference type="GO" id="GO:0006357">
    <property type="term" value="P:regulation of transcription by RNA polymerase II"/>
    <property type="evidence" value="ECO:0000318"/>
    <property type="project" value="GO_Central"/>
</dbReference>
<dbReference type="Gene3D" id="2.130.10.10">
    <property type="entry name" value="YVTN repeat-like/Quinoprotein amine dehydrogenase"/>
    <property type="match status" value="3"/>
</dbReference>
<keyword evidence="5" id="KW-0227">DNA damage</keyword>
<feature type="repeat" description="WD" evidence="9">
    <location>
        <begin position="311"/>
        <end position="352"/>
    </location>
</feature>
<dbReference type="InterPro" id="IPR036187">
    <property type="entry name" value="DNA_mismatch_repair_MutS_sf"/>
</dbReference>
<dbReference type="PANTHER" id="PTHR16266">
    <property type="entry name" value="WD REPEAT DOMAIN 9"/>
    <property type="match status" value="1"/>
</dbReference>
<dbReference type="PaxDb" id="4081-Solyc01g079510.2.1"/>
<feature type="compositionally biased region" description="Polar residues" evidence="10">
    <location>
        <begin position="408"/>
        <end position="422"/>
    </location>
</feature>
<dbReference type="CDD" id="cd05529">
    <property type="entry name" value="Bromo_WDR9_I_like"/>
    <property type="match status" value="1"/>
</dbReference>
<feature type="compositionally biased region" description="Basic residues" evidence="10">
    <location>
        <begin position="1790"/>
        <end position="1805"/>
    </location>
</feature>
<reference evidence="13" key="2">
    <citation type="submission" date="2019-01" db="UniProtKB">
        <authorList>
            <consortium name="EnsemblPlants"/>
        </authorList>
    </citation>
    <scope>IDENTIFICATION</scope>
    <source>
        <strain evidence="13">cv. Heinz 1706</strain>
    </source>
</reference>
<dbReference type="SUPFAM" id="SSF47370">
    <property type="entry name" value="Bromodomain"/>
    <property type="match status" value="1"/>
</dbReference>
<evidence type="ECO:0000313" key="13">
    <source>
        <dbReference type="EnsemblPlants" id="Solyc01g079520.3.1"/>
    </source>
</evidence>
<dbReference type="InterPro" id="IPR007696">
    <property type="entry name" value="DNA_mismatch_repair_MutS_core"/>
</dbReference>
<feature type="repeat" description="WD" evidence="9">
    <location>
        <begin position="616"/>
        <end position="658"/>
    </location>
</feature>
<dbReference type="NCBIfam" id="NF003810">
    <property type="entry name" value="PRK05399.1"/>
    <property type="match status" value="1"/>
</dbReference>
<dbReference type="SUPFAM" id="SSF53150">
    <property type="entry name" value="DNA repair protein MutS, domain II"/>
    <property type="match status" value="1"/>
</dbReference>
<feature type="repeat" description="WD" evidence="9">
    <location>
        <begin position="424"/>
        <end position="456"/>
    </location>
</feature>
<dbReference type="FunFam" id="1.10.1420.10:FF:000005">
    <property type="entry name" value="DNA mismatch repair protein"/>
    <property type="match status" value="1"/>
</dbReference>
<dbReference type="FunFam" id="2.130.10.10:FF:000403">
    <property type="entry name" value="PH-interacting protein isoform X1"/>
    <property type="match status" value="1"/>
</dbReference>
<dbReference type="FunFam" id="2.130.10.10:FF:000440">
    <property type="entry name" value="Bromodomain and WD repeat-containing protein"/>
    <property type="match status" value="1"/>
</dbReference>
<dbReference type="Pfam" id="PF01624">
    <property type="entry name" value="MutS_I"/>
    <property type="match status" value="1"/>
</dbReference>
<sequence>MDSGKCTSRNGASSSNMAHTRFLNRVYTKSLFEEEERFTEHATIKDVNIDLREVYFLIMHFLSSGPCRKTFGIFCDELLEHELLPRRYNAWYSRKGVLSGDDDNDISFLLNYDDLMLSSSLISDETEPHHCHICHLRQLRIGQFADDRYPHVEKDHLVKLLKQLLLNTGPPMQCGGGDAPGAADVPTLLGSGPFSLLTCERNRVKKQAQSLPSYLRWPHMPANQVHGLTLREIAGGFPKHHRAPSIRLASYAVAKPSTMVQKMQNIKKLRGHRDAVYCAIFDRSGRYVITGSDDRLVKVWSMETGLCLASCRGHEGDITDLAVSSNNALVASASNDYSIRVWRLPDGLPISVLRGHAGAVTAIAFTPKTSSVYQLLSSSDDGTCRIWDARSSQCVPRVYSPRPKDNVSVRSSGTAATNLQSSSNTSHSHQILCCAYNANGTVFVTGSSDTLARVWSACKFSPDHPEELNHEIDTLSGHENDVNYVQFSGCAVASRSSTSDSFVEDCIPKFRNSWFSHDNIVTCSRDGSAIIWTPKPRKSSHGKHGRSWGKAYHLKVPPPPMPPQPPRGGPRQRFRPTPRGVNMIVWSLDNRFVLAAIMDCRICVWNASDGSLVHSLTGHTQSTYVLDVHPFNPRIAMSAGYDGKTILWDIWEGIPIRTYDIGRFKLVDGKFSQDGTSIVLSDDVGQIYLLNTGQGESQKDAKYDQFFLGDYRPLIQDAQGNVLDQETQLAPYRRNMQDLLCDASRYSLLSAFSTYQRRRLGALGTEWRPSSIKFSVGTDGGLGLGYQVLPVADLDIIAEPLPEFVDTLFWEPDNVILNDETDSEYNMNEELSAEEEHECLRDGSSSGSVCSEEQKVEAASSGRRLRKKVKDDDVGTSYRSLRTRKSRNGQKATTKRKSTKPKSFRSHRGAAHPEIVYQQYDISSDDEDEASSEDDSLETESLECWSSDQSIASDDKLTSTPRSYPTGGAIDVPAKSTEPPTNGENKRRLVLKLKIRDANKLELSKDTAAQCGDQADKPCSSQAGEEITEDNVVNLRLKEPGSSSAGEISMKLFGKYSETEHMVNDKEPKYVLNEQVDRKPSAGLDIQNLALADNLMAEAQTNLGQTEVSSLLAGNGPGDALCFSGVAKSSSLLHSSSSPSHQLQQIGVGPGANKLTTTDDNPEVNLKPRVKPTIIKIKSKKMSREFLTHSEFNPPTDAYCGAESTSKNFSHLEQNQVPETGNGPDRFSQNLHWGVLMDDSVGRNKSHGSRSGLCSSHDICGSASNASNDHNETGSEFPHAATDAARRKRSLRFTAMSRDAAIGKDDPKIRESHVAVGSSRSTEKLTKKATGSPPLGWTSTDVFKCRSSRNAKEGSSRDENVFSSGMSLNEAVKKLNWLLLSEREEGYRYIPQLGDEVVYFRQGHQEYIEYSDSSERGPWTKNAAAVQAVEICLVKHLSYATLPGSGESCCKVTLQFIDSSSPVSGQKFKLTLPELVNFPDFLIERSRYESAMERNWSYGDKCLVWWKDESEQGGKWWVGEVVSVKAKSDQFPDSPWERCGILYEGEVEPHPQSPWELHDVDSSWEQSQLDLESKNRVLSSVTELLQSASRNQDNFGILKLKQVAVKLDFMNRFPVPLSPEIIRLRLENNYYRSLKAMKHDFSVMIANGEAYFAKNRELSLKMKRLSDCAKRKITVPISAVVDLKPSYGQEVVDKRVKVYWPLDKIWYEGCVKSFDSSSGEHLVKYDDGDEEMIDLAEEKIEWVKAPSVEDDSEDEDWGKDAAKLVSEGEDASEDMDLEIEEEDDGVVGPKSRKVSGSKVVARKRKTGEGEKLTPSSSKKSKTLADKRSANSKMDSAVIGVNGKEPTATNEDCAKASNNVNVLLCGAADRFGQRETQKFPFLGKDRKDANRRSPDDADYDPRTIYLPPNFLKGLTGGQRQWWEFKSKHMDKVLFFKMGKFYELYEMDAHIGAQELHLQYMKGEQPHCGFPEKNFSMNVEKLARKGYRVLVVEQTETPEQLENRRREMGSKDKVVRREICAVVTKGTLTEGEMLAANPDASYLMAVTESSLTAAFQQEKRTYGVCMVDISTGRVIIGQFEDDSDCSALCCLLSELRPVEIIKPAKLLSLETERVLMRHTRNPLVNELVPLSEFWDAERTICEVKGLYRNMSLSLLSSSPNDMGTHESTASEEDGERNFLPDVLCELINLGGNGSYALSALGGVLYYLKQAFLDESLLKFAKFELLPLSGFCDGTQKWNMVLDAAALENLEIFENSRNGDSSGTLYAQINHCITAFGKRMLRSWLARPLYRPESIRERQDAVAGLKGPNLPSVLEFRKELSRLPDMERLLARLFGSSEANGRNANKVTLYEDAAKKQLQEFISALRGCESMVQACSSLGVILGNTDSKLLHHLLTLGNGLPDVDSVLKHFKDAFDWVEASNSGRIIPHEGVDEEYDAACKQVQEVELKLAKHLKEQRKLLGDSSIDYVTIGKDAYLLEVPESLCRSTPKEYELQSSKKGYFRYWNPILKKLIGELSHADSEKESKLKSILRRLIGRFCEHHNKWRELVSTTAELDVLISLSIASDYYEGPTCRPNIKSVPSQDDVPVLLAENLGHPVLRSDSLDKGTFVSNNVSLGGPPNASFILLTGPNMGGKSTLLRQVCMAVILAQVGADVPASSFDISPVDRIFVRMGAKDHIMAGQSTFLTELLETASMLSMASRNSLVALDELGRGTSTSDGQAIAESVLEHFVHKVQCRGMFSTHYHRLSIDYQKDSRVSLCHMACQIGKGSGGLEEVTFLYRLTPGACPKSYGVNVARLAGLPDDVLHRAAAKSEALELYGHNKQSEENPSENLTGKTAILLQNLINLVEHNKYDDNDNNGVIDELSGLQNRARILLEQN</sequence>
<accession>A0A3Q7EHR0</accession>
<dbReference type="Gene3D" id="3.40.50.300">
    <property type="entry name" value="P-loop containing nucleotide triphosphate hydrolases"/>
    <property type="match status" value="1"/>
</dbReference>
<dbReference type="GO" id="GO:0005524">
    <property type="term" value="F:ATP binding"/>
    <property type="evidence" value="ECO:0007669"/>
    <property type="project" value="UniProtKB-KW"/>
</dbReference>
<reference evidence="13" key="1">
    <citation type="journal article" date="2012" name="Nature">
        <title>The tomato genome sequence provides insights into fleshy fruit evolution.</title>
        <authorList>
            <consortium name="Tomato Genome Consortium"/>
        </authorList>
    </citation>
    <scope>NUCLEOTIDE SEQUENCE [LARGE SCALE GENOMIC DNA]</scope>
    <source>
        <strain evidence="13">cv. Heinz 1706</strain>
    </source>
</reference>
<dbReference type="Pfam" id="PF25437">
    <property type="entry name" value="BRWD1_N"/>
    <property type="match status" value="1"/>
</dbReference>
<dbReference type="EnsemblPlants" id="Solyc01g079520.3.1">
    <property type="protein sequence ID" value="Solyc01g079520.3.1"/>
    <property type="gene ID" value="Solyc01g079520.3"/>
</dbReference>
<dbReference type="STRING" id="4081.A0A3Q7EHR0"/>
<dbReference type="GO" id="GO:0007010">
    <property type="term" value="P:cytoskeleton organization"/>
    <property type="evidence" value="ECO:0000318"/>
    <property type="project" value="GO_Central"/>
</dbReference>
<evidence type="ECO:0000256" key="1">
    <source>
        <dbReference type="ARBA" id="ARBA00006271"/>
    </source>
</evidence>
<dbReference type="SMART" id="SM00533">
    <property type="entry name" value="MUTSd"/>
    <property type="match status" value="1"/>
</dbReference>
<feature type="region of interest" description="Disordered" evidence="10">
    <location>
        <begin position="403"/>
        <end position="422"/>
    </location>
</feature>
<evidence type="ECO:0000256" key="4">
    <source>
        <dbReference type="ARBA" id="ARBA00022741"/>
    </source>
</evidence>
<dbReference type="InterPro" id="IPR027417">
    <property type="entry name" value="P-loop_NTPase"/>
</dbReference>
<dbReference type="InterPro" id="IPR036427">
    <property type="entry name" value="Bromodomain-like_sf"/>
</dbReference>
<evidence type="ECO:0000259" key="11">
    <source>
        <dbReference type="SMART" id="SM00533"/>
    </source>
</evidence>
<dbReference type="InterPro" id="IPR001680">
    <property type="entry name" value="WD40_rpt"/>
</dbReference>
<dbReference type="InterPro" id="IPR036678">
    <property type="entry name" value="MutS_con_dom_sf"/>
</dbReference>
<dbReference type="Pfam" id="PF25313">
    <property type="entry name" value="BRWD_AD"/>
    <property type="match status" value="1"/>
</dbReference>
<dbReference type="SMART" id="SM00320">
    <property type="entry name" value="WD40"/>
    <property type="match status" value="7"/>
</dbReference>
<dbReference type="Gene3D" id="3.40.1170.10">
    <property type="entry name" value="DNA repair protein MutS, domain I"/>
    <property type="match status" value="1"/>
</dbReference>
<feature type="repeat" description="WD" evidence="9">
    <location>
        <begin position="353"/>
        <end position="397"/>
    </location>
</feature>
<dbReference type="Pfam" id="PF00400">
    <property type="entry name" value="WD40"/>
    <property type="match status" value="5"/>
</dbReference>
<feature type="region of interest" description="Disordered" evidence="10">
    <location>
        <begin position="1766"/>
        <end position="1848"/>
    </location>
</feature>
<dbReference type="Pfam" id="PF05192">
    <property type="entry name" value="MutS_III"/>
    <property type="match status" value="1"/>
</dbReference>
<evidence type="ECO:0000256" key="3">
    <source>
        <dbReference type="ARBA" id="ARBA00022737"/>
    </source>
</evidence>
<feature type="region of interest" description="Disordered" evidence="10">
    <location>
        <begin position="555"/>
        <end position="575"/>
    </location>
</feature>
<feature type="compositionally biased region" description="Low complexity" evidence="10">
    <location>
        <begin position="1134"/>
        <end position="1145"/>
    </location>
</feature>
<feature type="domain" description="DNA mismatch repair proteins mutS family" evidence="12">
    <location>
        <begin position="2618"/>
        <end position="2810"/>
    </location>
</feature>
<dbReference type="InterPro" id="IPR052060">
    <property type="entry name" value="Bromo_WD_repeat"/>
</dbReference>
<dbReference type="GO" id="GO:0030983">
    <property type="term" value="F:mismatched DNA binding"/>
    <property type="evidence" value="ECO:0007669"/>
    <property type="project" value="InterPro"/>
</dbReference>
<dbReference type="InterPro" id="IPR007861">
    <property type="entry name" value="DNA_mismatch_repair_MutS_clamp"/>
</dbReference>
<dbReference type="FunCoup" id="A0A3Q7EHR0">
    <property type="interactions" value="2321"/>
</dbReference>
<dbReference type="Gene3D" id="1.10.1420.10">
    <property type="match status" value="2"/>
</dbReference>
<keyword evidence="2 9" id="KW-0853">WD repeat</keyword>
<dbReference type="SUPFAM" id="SSF55271">
    <property type="entry name" value="DNA repair protein MutS, domain I"/>
    <property type="match status" value="1"/>
</dbReference>
<evidence type="ECO:0000256" key="2">
    <source>
        <dbReference type="ARBA" id="ARBA00022574"/>
    </source>
</evidence>
<comment type="similarity">
    <text evidence="1">Belongs to the DNA mismatch repair MutS family.</text>
</comment>
<evidence type="ECO:0000256" key="10">
    <source>
        <dbReference type="SAM" id="MobiDB-lite"/>
    </source>
</evidence>
<dbReference type="GO" id="GO:0005634">
    <property type="term" value="C:nucleus"/>
    <property type="evidence" value="ECO:0000318"/>
    <property type="project" value="GO_Central"/>
</dbReference>
<dbReference type="PROSITE" id="PS50294">
    <property type="entry name" value="WD_REPEATS_REGION"/>
    <property type="match status" value="4"/>
</dbReference>
<dbReference type="InterPro" id="IPR016151">
    <property type="entry name" value="DNA_mismatch_repair_MutS_N"/>
</dbReference>
<dbReference type="FunFam" id="3.40.1170.10:FF:000002">
    <property type="entry name" value="DNA mismatch repair protein"/>
    <property type="match status" value="1"/>
</dbReference>
<evidence type="ECO:0000256" key="8">
    <source>
        <dbReference type="ARBA" id="ARBA00023125"/>
    </source>
</evidence>
<feature type="compositionally biased region" description="Basic residues" evidence="10">
    <location>
        <begin position="881"/>
        <end position="910"/>
    </location>
</feature>
<keyword evidence="4" id="KW-0547">Nucleotide-binding</keyword>
<dbReference type="GO" id="GO:0006298">
    <property type="term" value="P:mismatch repair"/>
    <property type="evidence" value="ECO:0007669"/>
    <property type="project" value="InterPro"/>
</dbReference>
<dbReference type="Gene3D" id="2.30.30.140">
    <property type="match status" value="1"/>
</dbReference>
<dbReference type="SUPFAM" id="SSF52540">
    <property type="entry name" value="P-loop containing nucleoside triphosphate hydrolases"/>
    <property type="match status" value="1"/>
</dbReference>
<feature type="domain" description="DNA mismatch repair protein MutS core" evidence="11">
    <location>
        <begin position="2257"/>
        <end position="2598"/>
    </location>
</feature>
<keyword evidence="3" id="KW-0677">Repeat</keyword>
<dbReference type="SUPFAM" id="SSF50978">
    <property type="entry name" value="WD40 repeat-like"/>
    <property type="match status" value="1"/>
</dbReference>
<evidence type="ECO:0000313" key="14">
    <source>
        <dbReference type="Proteomes" id="UP000004994"/>
    </source>
</evidence>
<keyword evidence="14" id="KW-1185">Reference proteome</keyword>
<dbReference type="InterPro" id="IPR000432">
    <property type="entry name" value="DNA_mismatch_repair_MutS_C"/>
</dbReference>
<dbReference type="Gramene" id="Solyc01g079520.3.1">
    <property type="protein sequence ID" value="Solyc01g079520.3.1"/>
    <property type="gene ID" value="Solyc01g079520.3"/>
</dbReference>
<feature type="compositionally biased region" description="Acidic residues" evidence="10">
    <location>
        <begin position="1767"/>
        <end position="1785"/>
    </location>
</feature>
<dbReference type="Proteomes" id="UP000004994">
    <property type="component" value="Chromosome 1"/>
</dbReference>
<dbReference type="PROSITE" id="PS00678">
    <property type="entry name" value="WD_REPEATS_1"/>
    <property type="match status" value="2"/>
</dbReference>
<dbReference type="SUPFAM" id="SSF48334">
    <property type="entry name" value="DNA repair protein MutS, domain III"/>
    <property type="match status" value="1"/>
</dbReference>
<dbReference type="InterPro" id="IPR057451">
    <property type="entry name" value="BRWD/PHIP_AD"/>
</dbReference>
<feature type="compositionally biased region" description="Pro residues" evidence="10">
    <location>
        <begin position="556"/>
        <end position="568"/>
    </location>
</feature>
<dbReference type="CDD" id="cd00200">
    <property type="entry name" value="WD40"/>
    <property type="match status" value="1"/>
</dbReference>
<dbReference type="InterPro" id="IPR007695">
    <property type="entry name" value="DNA_mismatch_repair_MutS-lik_N"/>
</dbReference>
<feature type="repeat" description="WD" evidence="9">
    <location>
        <begin position="269"/>
        <end position="310"/>
    </location>
</feature>
<dbReference type="GO" id="GO:0008360">
    <property type="term" value="P:regulation of cell shape"/>
    <property type="evidence" value="ECO:0000318"/>
    <property type="project" value="GO_Central"/>
</dbReference>
<evidence type="ECO:0000256" key="5">
    <source>
        <dbReference type="ARBA" id="ARBA00022763"/>
    </source>
</evidence>
<feature type="compositionally biased region" description="Polar residues" evidence="10">
    <location>
        <begin position="944"/>
        <end position="963"/>
    </location>
</feature>
<dbReference type="Pfam" id="PF05188">
    <property type="entry name" value="MutS_II"/>
    <property type="match status" value="1"/>
</dbReference>
<dbReference type="SMART" id="SM00534">
    <property type="entry name" value="MUTSac"/>
    <property type="match status" value="1"/>
</dbReference>
<keyword evidence="7" id="KW-0103">Bromodomain</keyword>
<name>A0A3Q7EHR0_SOLLC</name>
<dbReference type="PANTHER" id="PTHR16266:SF30">
    <property type="entry name" value="BROMODOMAIN AND WD REPEAT-CONTAINING PROTEIN 3-LIKE ISOFORM X1"/>
    <property type="match status" value="1"/>
</dbReference>
<dbReference type="InterPro" id="IPR019775">
    <property type="entry name" value="WD40_repeat_CS"/>
</dbReference>
<dbReference type="Pfam" id="PF00488">
    <property type="entry name" value="MutS_V"/>
    <property type="match status" value="1"/>
</dbReference>
<evidence type="ECO:0000256" key="6">
    <source>
        <dbReference type="ARBA" id="ARBA00022840"/>
    </source>
</evidence>
<evidence type="ECO:0000256" key="9">
    <source>
        <dbReference type="PROSITE-ProRule" id="PRU00221"/>
    </source>
</evidence>
<dbReference type="InterPro" id="IPR057452">
    <property type="entry name" value="BRWD/PHIP_N"/>
</dbReference>
<keyword evidence="8" id="KW-0238">DNA-binding</keyword>
<feature type="region of interest" description="Disordered" evidence="10">
    <location>
        <begin position="1314"/>
        <end position="1333"/>
    </location>
</feature>
<dbReference type="InterPro" id="IPR036322">
    <property type="entry name" value="WD40_repeat_dom_sf"/>
</dbReference>
<evidence type="ECO:0000259" key="12">
    <source>
        <dbReference type="SMART" id="SM00534"/>
    </source>
</evidence>
<dbReference type="Pfam" id="PF05190">
    <property type="entry name" value="MutS_IV"/>
    <property type="match status" value="1"/>
</dbReference>
<dbReference type="PROSITE" id="PS50082">
    <property type="entry name" value="WD_REPEATS_2"/>
    <property type="match status" value="5"/>
</dbReference>